<accession>A0A2I0HPJ1</accession>
<feature type="non-terminal residue" evidence="1">
    <location>
        <position position="1"/>
    </location>
</feature>
<comment type="caution">
    <text evidence="1">The sequence shown here is derived from an EMBL/GenBank/DDBJ whole genome shotgun (WGS) entry which is preliminary data.</text>
</comment>
<sequence>NSLTLKRLELRGISMTEGCFHDFLPKFSLLEHLVVELECPFGRMNMSNPLMKEIVLRHKTSLAEVEIDCSILEAFNYEGFKAHKLLPPILLSYPPRDSKACLHFQSIGSPMLAGSTI</sequence>
<dbReference type="AlphaFoldDB" id="A0A2I0HPJ1"/>
<organism evidence="1 2">
    <name type="scientific">Punica granatum</name>
    <name type="common">Pomegranate</name>
    <dbReference type="NCBI Taxonomy" id="22663"/>
    <lineage>
        <taxon>Eukaryota</taxon>
        <taxon>Viridiplantae</taxon>
        <taxon>Streptophyta</taxon>
        <taxon>Embryophyta</taxon>
        <taxon>Tracheophyta</taxon>
        <taxon>Spermatophyta</taxon>
        <taxon>Magnoliopsida</taxon>
        <taxon>eudicotyledons</taxon>
        <taxon>Gunneridae</taxon>
        <taxon>Pentapetalae</taxon>
        <taxon>rosids</taxon>
        <taxon>malvids</taxon>
        <taxon>Myrtales</taxon>
        <taxon>Lythraceae</taxon>
        <taxon>Punica</taxon>
    </lineage>
</organism>
<evidence type="ECO:0000313" key="2">
    <source>
        <dbReference type="Proteomes" id="UP000233551"/>
    </source>
</evidence>
<gene>
    <name evidence="1" type="ORF">CRG98_045964</name>
</gene>
<proteinExistence type="predicted"/>
<evidence type="ECO:0000313" key="1">
    <source>
        <dbReference type="EMBL" id="PKI33649.1"/>
    </source>
</evidence>
<protein>
    <recommendedName>
        <fullName evidence="3">FBD domain-containing protein</fullName>
    </recommendedName>
</protein>
<name>A0A2I0HPJ1_PUNGR</name>
<keyword evidence="2" id="KW-1185">Reference proteome</keyword>
<dbReference type="EMBL" id="PGOL01006492">
    <property type="protein sequence ID" value="PKI33649.1"/>
    <property type="molecule type" value="Genomic_DNA"/>
</dbReference>
<evidence type="ECO:0008006" key="3">
    <source>
        <dbReference type="Google" id="ProtNLM"/>
    </source>
</evidence>
<dbReference type="Proteomes" id="UP000233551">
    <property type="component" value="Unassembled WGS sequence"/>
</dbReference>
<reference evidence="1 2" key="1">
    <citation type="submission" date="2017-11" db="EMBL/GenBank/DDBJ databases">
        <title>De-novo sequencing of pomegranate (Punica granatum L.) genome.</title>
        <authorList>
            <person name="Akparov Z."/>
            <person name="Amiraslanov A."/>
            <person name="Hajiyeva S."/>
            <person name="Abbasov M."/>
            <person name="Kaur K."/>
            <person name="Hamwieh A."/>
            <person name="Solovyev V."/>
            <person name="Salamov A."/>
            <person name="Braich B."/>
            <person name="Kosarev P."/>
            <person name="Mahmoud A."/>
            <person name="Hajiyev E."/>
            <person name="Babayeva S."/>
            <person name="Izzatullayeva V."/>
            <person name="Mammadov A."/>
            <person name="Mammadov A."/>
            <person name="Sharifova S."/>
            <person name="Ojaghi J."/>
            <person name="Eynullazada K."/>
            <person name="Bayramov B."/>
            <person name="Abdulazimova A."/>
            <person name="Shahmuradov I."/>
        </authorList>
    </citation>
    <scope>NUCLEOTIDE SEQUENCE [LARGE SCALE GENOMIC DNA]</scope>
    <source>
        <strain evidence="2">cv. AG2017</strain>
        <tissue evidence="1">Leaf</tissue>
    </source>
</reference>